<dbReference type="InterPro" id="IPR013341">
    <property type="entry name" value="Mandelate_racemase_N_dom"/>
</dbReference>
<organism evidence="8 9">
    <name type="scientific">Candidatus Lactobacillus pullistercoris</name>
    <dbReference type="NCBI Taxonomy" id="2838636"/>
    <lineage>
        <taxon>Bacteria</taxon>
        <taxon>Bacillati</taxon>
        <taxon>Bacillota</taxon>
        <taxon>Bacilli</taxon>
        <taxon>Lactobacillales</taxon>
        <taxon>Lactobacillaceae</taxon>
        <taxon>Lactobacillus</taxon>
    </lineage>
</organism>
<dbReference type="InterPro" id="IPR010197">
    <property type="entry name" value="OSBS/NAAAR"/>
</dbReference>
<name>A0A9E2KSG7_9LACO</name>
<dbReference type="InterPro" id="IPR013342">
    <property type="entry name" value="Mandelate_racemase_C"/>
</dbReference>
<comment type="caution">
    <text evidence="8">The sequence shown here is derived from an EMBL/GenBank/DDBJ whole genome shotgun (WGS) entry which is preliminary data.</text>
</comment>
<dbReference type="InterPro" id="IPR029065">
    <property type="entry name" value="Enolase_C-like"/>
</dbReference>
<dbReference type="SMART" id="SM00922">
    <property type="entry name" value="MR_MLE"/>
    <property type="match status" value="1"/>
</dbReference>
<evidence type="ECO:0000256" key="3">
    <source>
        <dbReference type="ARBA" id="ARBA00022842"/>
    </source>
</evidence>
<dbReference type="SUPFAM" id="SSF51604">
    <property type="entry name" value="Enolase C-terminal domain-like"/>
    <property type="match status" value="1"/>
</dbReference>
<keyword evidence="4 8" id="KW-0456">Lyase</keyword>
<dbReference type="NCBIfam" id="TIGR01928">
    <property type="entry name" value="menC_lowGC_arch"/>
    <property type="match status" value="1"/>
</dbReference>
<dbReference type="InterPro" id="IPR036849">
    <property type="entry name" value="Enolase-like_C_sf"/>
</dbReference>
<gene>
    <name evidence="8" type="primary">menC</name>
    <name evidence="8" type="ORF">H9806_06055</name>
</gene>
<dbReference type="InterPro" id="IPR029017">
    <property type="entry name" value="Enolase-like_N"/>
</dbReference>
<sequence length="368" mass="40945">MKITAAHLFKINLPLLFPVKTSYGQLKTKDFILLELTNDSGLKGYGECSAFSIPFYTEEFRDGAYSLLQKQLIPALLRQELLKPEDVWQLYQGIKRNNMAKSAVDNAVWDLFAQEEKQSLSHSLGGNKTEIEAGISLGIQSSPQKLIDLVQKALHKGYRRIKIKIMPGRDYDYIAAVRGKFPDIMLMADANCAYSLKDIDFFKRLDKFNLLMIEQPLEPGDLIHHAKLQTNITTPICLDESINSLSDAKAMFELGSGKIINIKVSKVGGLTQAKAIQKFALAHNIPCWCGGMYSSGVARAVDLAAASLPGYTLPNDISASSHYFKNDIISPEINLENGKLQVPTGNGIGVKLNWQIINKYTIKENQVY</sequence>
<dbReference type="PANTHER" id="PTHR48073">
    <property type="entry name" value="O-SUCCINYLBENZOATE SYNTHASE-RELATED"/>
    <property type="match status" value="1"/>
</dbReference>
<evidence type="ECO:0000256" key="1">
    <source>
        <dbReference type="ARBA" id="ARBA00001968"/>
    </source>
</evidence>
<reference evidence="8" key="1">
    <citation type="journal article" date="2021" name="PeerJ">
        <title>Extensive microbial diversity within the chicken gut microbiome revealed by metagenomics and culture.</title>
        <authorList>
            <person name="Gilroy R."/>
            <person name="Ravi A."/>
            <person name="Getino M."/>
            <person name="Pursley I."/>
            <person name="Horton D.L."/>
            <person name="Alikhan N.F."/>
            <person name="Baker D."/>
            <person name="Gharbi K."/>
            <person name="Hall N."/>
            <person name="Watson M."/>
            <person name="Adriaenssens E.M."/>
            <person name="Foster-Nyarko E."/>
            <person name="Jarju S."/>
            <person name="Secka A."/>
            <person name="Antonio M."/>
            <person name="Oren A."/>
            <person name="Chaudhuri R.R."/>
            <person name="La Ragione R."/>
            <person name="Hildebrand F."/>
            <person name="Pallen M.J."/>
        </authorList>
    </citation>
    <scope>NUCLEOTIDE SEQUENCE</scope>
    <source>
        <strain evidence="8">F6-686</strain>
    </source>
</reference>
<dbReference type="Gene3D" id="3.30.390.10">
    <property type="entry name" value="Enolase-like, N-terminal domain"/>
    <property type="match status" value="1"/>
</dbReference>
<dbReference type="Gene3D" id="3.20.20.120">
    <property type="entry name" value="Enolase-like C-terminal domain"/>
    <property type="match status" value="1"/>
</dbReference>
<dbReference type="GO" id="GO:0016854">
    <property type="term" value="F:racemase and epimerase activity"/>
    <property type="evidence" value="ECO:0007669"/>
    <property type="project" value="UniProtKB-ARBA"/>
</dbReference>
<evidence type="ECO:0000256" key="5">
    <source>
        <dbReference type="ARBA" id="ARBA00029491"/>
    </source>
</evidence>
<dbReference type="EC" id="4.2.1.113" evidence="5 6"/>
<keyword evidence="3" id="KW-0460">Magnesium</keyword>
<dbReference type="SUPFAM" id="SSF54826">
    <property type="entry name" value="Enolase N-terminal domain-like"/>
    <property type="match status" value="1"/>
</dbReference>
<evidence type="ECO:0000256" key="2">
    <source>
        <dbReference type="ARBA" id="ARBA00022723"/>
    </source>
</evidence>
<dbReference type="Pfam" id="PF13378">
    <property type="entry name" value="MR_MLE_C"/>
    <property type="match status" value="1"/>
</dbReference>
<dbReference type="GO" id="GO:0043748">
    <property type="term" value="F:O-succinylbenzoate synthase activity"/>
    <property type="evidence" value="ECO:0007669"/>
    <property type="project" value="UniProtKB-EC"/>
</dbReference>
<feature type="domain" description="Mandelate racemase/muconate lactonizing enzyme C-terminal" evidence="7">
    <location>
        <begin position="143"/>
        <end position="235"/>
    </location>
</feature>
<dbReference type="EMBL" id="JAHLFT010000076">
    <property type="protein sequence ID" value="MBU3828675.1"/>
    <property type="molecule type" value="Genomic_DNA"/>
</dbReference>
<protein>
    <recommendedName>
        <fullName evidence="5 6">o-succinylbenzoate synthase</fullName>
        <ecNumber evidence="5 6">4.2.1.113</ecNumber>
    </recommendedName>
</protein>
<proteinExistence type="predicted"/>
<dbReference type="Proteomes" id="UP000823844">
    <property type="component" value="Unassembled WGS sequence"/>
</dbReference>
<dbReference type="GO" id="GO:0009234">
    <property type="term" value="P:menaquinone biosynthetic process"/>
    <property type="evidence" value="ECO:0007669"/>
    <property type="project" value="UniProtKB-UniRule"/>
</dbReference>
<comment type="cofactor">
    <cofactor evidence="1">
        <name>a divalent metal cation</name>
        <dbReference type="ChEBI" id="CHEBI:60240"/>
    </cofactor>
</comment>
<evidence type="ECO:0000313" key="8">
    <source>
        <dbReference type="EMBL" id="MBU3828675.1"/>
    </source>
</evidence>
<dbReference type="AlphaFoldDB" id="A0A9E2KSG7"/>
<evidence type="ECO:0000256" key="6">
    <source>
        <dbReference type="NCBIfam" id="TIGR01928"/>
    </source>
</evidence>
<keyword evidence="2" id="KW-0479">Metal-binding</keyword>
<evidence type="ECO:0000259" key="7">
    <source>
        <dbReference type="SMART" id="SM00922"/>
    </source>
</evidence>
<reference evidence="8" key="2">
    <citation type="submission" date="2021-04" db="EMBL/GenBank/DDBJ databases">
        <authorList>
            <person name="Gilroy R."/>
        </authorList>
    </citation>
    <scope>NUCLEOTIDE SEQUENCE</scope>
    <source>
        <strain evidence="8">F6-686</strain>
    </source>
</reference>
<dbReference type="SFLD" id="SFLDG00180">
    <property type="entry name" value="muconate_cycloisomerase"/>
    <property type="match status" value="1"/>
</dbReference>
<dbReference type="GO" id="GO:0046872">
    <property type="term" value="F:metal ion binding"/>
    <property type="evidence" value="ECO:0007669"/>
    <property type="project" value="UniProtKB-KW"/>
</dbReference>
<dbReference type="SFLD" id="SFLDS00001">
    <property type="entry name" value="Enolase"/>
    <property type="match status" value="1"/>
</dbReference>
<dbReference type="SFLD" id="SFLDF00009">
    <property type="entry name" value="o-succinylbenzoate_synthase"/>
    <property type="match status" value="1"/>
</dbReference>
<evidence type="ECO:0000313" key="9">
    <source>
        <dbReference type="Proteomes" id="UP000823844"/>
    </source>
</evidence>
<accession>A0A9E2KSG7</accession>
<evidence type="ECO:0000256" key="4">
    <source>
        <dbReference type="ARBA" id="ARBA00023239"/>
    </source>
</evidence>
<dbReference type="CDD" id="cd03317">
    <property type="entry name" value="NAAAR"/>
    <property type="match status" value="1"/>
</dbReference>
<dbReference type="Pfam" id="PF02746">
    <property type="entry name" value="MR_MLE_N"/>
    <property type="match status" value="1"/>
</dbReference>
<dbReference type="PANTHER" id="PTHR48073:SF5">
    <property type="entry name" value="O-SUCCINYLBENZOATE SYNTHASE"/>
    <property type="match status" value="1"/>
</dbReference>